<feature type="binding site" evidence="10">
    <location>
        <position position="12"/>
    </location>
    <ligand>
        <name>[4Fe-4S] cluster</name>
        <dbReference type="ChEBI" id="CHEBI:49883"/>
        <label>1</label>
    </ligand>
</feature>
<dbReference type="SUPFAM" id="SSF102114">
    <property type="entry name" value="Radical SAM enzymes"/>
    <property type="match status" value="1"/>
</dbReference>
<dbReference type="InterPro" id="IPR013848">
    <property type="entry name" value="Methylthiotransferase_N"/>
</dbReference>
<dbReference type="SFLD" id="SFLDG01082">
    <property type="entry name" value="B12-binding_domain_containing"/>
    <property type="match status" value="1"/>
</dbReference>
<dbReference type="InterPro" id="IPR020612">
    <property type="entry name" value="Methylthiotransferase_CS"/>
</dbReference>
<dbReference type="Pfam" id="PF04055">
    <property type="entry name" value="Radical_SAM"/>
    <property type="match status" value="1"/>
</dbReference>
<comment type="function">
    <text evidence="10">Catalyzes the methylthiolation of an aspartic acid residue of ribosomal protein uS12.</text>
</comment>
<dbReference type="NCBIfam" id="TIGR01125">
    <property type="entry name" value="30S ribosomal protein S12 methylthiotransferase RimO"/>
    <property type="match status" value="1"/>
</dbReference>
<feature type="binding site" evidence="10">
    <location>
        <position position="156"/>
    </location>
    <ligand>
        <name>[4Fe-4S] cluster</name>
        <dbReference type="ChEBI" id="CHEBI:49883"/>
        <label>2</label>
        <note>4Fe-4S-S-AdoMet</note>
    </ligand>
</feature>
<evidence type="ECO:0000259" key="12">
    <source>
        <dbReference type="PROSITE" id="PS51449"/>
    </source>
</evidence>
<dbReference type="InterPro" id="IPR007197">
    <property type="entry name" value="rSAM"/>
</dbReference>
<proteinExistence type="inferred from homology"/>
<dbReference type="GO" id="GO:0005829">
    <property type="term" value="C:cytosol"/>
    <property type="evidence" value="ECO:0007669"/>
    <property type="project" value="TreeGrafter"/>
</dbReference>
<feature type="binding site" evidence="10">
    <location>
        <position position="163"/>
    </location>
    <ligand>
        <name>[4Fe-4S] cluster</name>
        <dbReference type="ChEBI" id="CHEBI:49883"/>
        <label>2</label>
        <note>4Fe-4S-S-AdoMet</note>
    </ligand>
</feature>
<keyword evidence="15" id="KW-1185">Reference proteome</keyword>
<dbReference type="SFLD" id="SFLDS00029">
    <property type="entry name" value="Radical_SAM"/>
    <property type="match status" value="1"/>
</dbReference>
<dbReference type="GO" id="GO:0035599">
    <property type="term" value="F:aspartic acid methylthiotransferase activity"/>
    <property type="evidence" value="ECO:0007669"/>
    <property type="project" value="TreeGrafter"/>
</dbReference>
<dbReference type="FunFam" id="3.40.50.12160:FF:000003">
    <property type="entry name" value="CDK5 regulatory subunit-associated protein 1"/>
    <property type="match status" value="1"/>
</dbReference>
<comment type="catalytic activity">
    <reaction evidence="9">
        <text>N(6)-dimethylallyladenosine(37) in tRNA + (sulfur carrier)-SH + AH2 + 2 S-adenosyl-L-methionine = 2-methylsulfanyl-N(6)-dimethylallyladenosine(37) in tRNA + (sulfur carrier)-H + 5'-deoxyadenosine + L-methionine + A + S-adenosyl-L-homocysteine + 2 H(+)</text>
        <dbReference type="Rhea" id="RHEA:37067"/>
        <dbReference type="Rhea" id="RHEA-COMP:10375"/>
        <dbReference type="Rhea" id="RHEA-COMP:10376"/>
        <dbReference type="Rhea" id="RHEA-COMP:14737"/>
        <dbReference type="Rhea" id="RHEA-COMP:14739"/>
        <dbReference type="ChEBI" id="CHEBI:13193"/>
        <dbReference type="ChEBI" id="CHEBI:15378"/>
        <dbReference type="ChEBI" id="CHEBI:17319"/>
        <dbReference type="ChEBI" id="CHEBI:17499"/>
        <dbReference type="ChEBI" id="CHEBI:29917"/>
        <dbReference type="ChEBI" id="CHEBI:57844"/>
        <dbReference type="ChEBI" id="CHEBI:57856"/>
        <dbReference type="ChEBI" id="CHEBI:59789"/>
        <dbReference type="ChEBI" id="CHEBI:64428"/>
        <dbReference type="ChEBI" id="CHEBI:74415"/>
        <dbReference type="ChEBI" id="CHEBI:74417"/>
        <dbReference type="EC" id="2.8.4.3"/>
    </reaction>
</comment>
<dbReference type="Pfam" id="PF00919">
    <property type="entry name" value="UPF0004"/>
    <property type="match status" value="1"/>
</dbReference>
<protein>
    <recommendedName>
        <fullName evidence="10">Ribosomal protein uS12 methylthiotransferase RimO</fullName>
        <shortName evidence="10">uS12 MTTase</shortName>
        <shortName evidence="10">uS12 methylthiotransferase</shortName>
        <ecNumber evidence="10">2.8.4.4</ecNumber>
    </recommendedName>
    <alternativeName>
        <fullName evidence="10">Ribosomal protein uS12 (aspartate-C(3))-methylthiotransferase</fullName>
    </alternativeName>
    <alternativeName>
        <fullName evidence="10">Ribosome maturation factor RimO</fullName>
    </alternativeName>
</protein>
<dbReference type="Proteomes" id="UP001154312">
    <property type="component" value="Unassembled WGS sequence"/>
</dbReference>
<evidence type="ECO:0000256" key="10">
    <source>
        <dbReference type="HAMAP-Rule" id="MF_01865"/>
    </source>
</evidence>
<dbReference type="AlphaFoldDB" id="A0A9X4H0S4"/>
<evidence type="ECO:0000256" key="8">
    <source>
        <dbReference type="ARBA" id="ARBA00023014"/>
    </source>
</evidence>
<feature type="domain" description="Radical SAM core" evidence="13">
    <location>
        <begin position="142"/>
        <end position="372"/>
    </location>
</feature>
<dbReference type="GO" id="GO:0051539">
    <property type="term" value="F:4 iron, 4 sulfur cluster binding"/>
    <property type="evidence" value="ECO:0007669"/>
    <property type="project" value="UniProtKB-UniRule"/>
</dbReference>
<dbReference type="InterPro" id="IPR006638">
    <property type="entry name" value="Elp3/MiaA/NifB-like_rSAM"/>
</dbReference>
<dbReference type="CDD" id="cd01335">
    <property type="entry name" value="Radical_SAM"/>
    <property type="match status" value="1"/>
</dbReference>
<dbReference type="InterPro" id="IPR038135">
    <property type="entry name" value="Methylthiotransferase_N_sf"/>
</dbReference>
<evidence type="ECO:0000256" key="4">
    <source>
        <dbReference type="ARBA" id="ARBA00022679"/>
    </source>
</evidence>
<dbReference type="PROSITE" id="PS51918">
    <property type="entry name" value="RADICAL_SAM"/>
    <property type="match status" value="1"/>
</dbReference>
<feature type="binding site" evidence="10">
    <location>
        <position position="160"/>
    </location>
    <ligand>
        <name>[4Fe-4S] cluster</name>
        <dbReference type="ChEBI" id="CHEBI:49883"/>
        <label>2</label>
        <note>4Fe-4S-S-AdoMet</note>
    </ligand>
</feature>
<keyword evidence="6 10" id="KW-0479">Metal-binding</keyword>
<dbReference type="PROSITE" id="PS51449">
    <property type="entry name" value="MTTASE_N"/>
    <property type="match status" value="1"/>
</dbReference>
<keyword evidence="2 10" id="KW-0004">4Fe-4S</keyword>
<evidence type="ECO:0000256" key="6">
    <source>
        <dbReference type="ARBA" id="ARBA00022723"/>
    </source>
</evidence>
<dbReference type="PANTHER" id="PTHR43837:SF1">
    <property type="entry name" value="RIBOSOMAL PROTEIN US12 METHYLTHIOTRANSFERASE RIMO"/>
    <property type="match status" value="1"/>
</dbReference>
<evidence type="ECO:0000313" key="14">
    <source>
        <dbReference type="EMBL" id="MDF9407440.1"/>
    </source>
</evidence>
<keyword evidence="4 10" id="KW-0808">Transferase</keyword>
<dbReference type="Gene3D" id="3.80.30.20">
    <property type="entry name" value="tm_1862 like domain"/>
    <property type="match status" value="1"/>
</dbReference>
<comment type="similarity">
    <text evidence="10">Belongs to the methylthiotransferase family. RimO subfamily.</text>
</comment>
<evidence type="ECO:0000259" key="11">
    <source>
        <dbReference type="PROSITE" id="PS50926"/>
    </source>
</evidence>
<dbReference type="GO" id="GO:0035597">
    <property type="term" value="F:tRNA-2-methylthio-N(6)-dimethylallyladenosine(37) synthase activity"/>
    <property type="evidence" value="ECO:0007669"/>
    <property type="project" value="UniProtKB-EC"/>
</dbReference>
<dbReference type="SFLD" id="SFLDG01061">
    <property type="entry name" value="methylthiotransferase"/>
    <property type="match status" value="1"/>
</dbReference>
<dbReference type="PROSITE" id="PS01278">
    <property type="entry name" value="MTTASE_RADICAL"/>
    <property type="match status" value="1"/>
</dbReference>
<feature type="binding site" evidence="10">
    <location>
        <position position="82"/>
    </location>
    <ligand>
        <name>[4Fe-4S] cluster</name>
        <dbReference type="ChEBI" id="CHEBI:49883"/>
        <label>1</label>
    </ligand>
</feature>
<comment type="caution">
    <text evidence="14">The sequence shown here is derived from an EMBL/GenBank/DDBJ whole genome shotgun (WGS) entry which is preliminary data.</text>
</comment>
<dbReference type="InterPro" id="IPR002792">
    <property type="entry name" value="TRAM_dom"/>
</dbReference>
<evidence type="ECO:0000256" key="5">
    <source>
        <dbReference type="ARBA" id="ARBA00022691"/>
    </source>
</evidence>
<dbReference type="Gene3D" id="3.40.50.12160">
    <property type="entry name" value="Methylthiotransferase, N-terminal domain"/>
    <property type="match status" value="1"/>
</dbReference>
<keyword evidence="7 10" id="KW-0408">Iron</keyword>
<keyword evidence="14" id="KW-0689">Ribosomal protein</keyword>
<dbReference type="InterPro" id="IPR005840">
    <property type="entry name" value="Ribosomal_uS12_MeSTrfase_RimO"/>
</dbReference>
<dbReference type="RefSeq" id="WP_277442674.1">
    <property type="nucleotide sequence ID" value="NZ_JAKOAV010000004.1"/>
</dbReference>
<sequence>MSVKIGLVSLGCPKNLVDSEIMLGILKKDGFAITNREKEADVLIINTCSFINDAKEESIKTILELARLKKEGSCKAILVCGCLAQRYPRELTDEMPEIDGLLGTGAIREIAGAVKNILAGKKVSMVGSPGFLHDAGLPRLTSTPSYTAFLKIAEGCDNCCSYCVIPRIRGPFRSRPVDDIASEAASLAAGGVKELVLVAQDTTRYGVDLYGKPSLVGLLKHLAALDGPAWLRLLYTYPDLLTDELINLMISERKVCRYLDLPLQHASNDVLARMNRRGNREEIIRLVEKLRTALPGITLRTSFITGFPGETEADFLDLLDFIREVKFDRVGIFTYSQEEHTAAASMPDQIPEEVKSERRDRAMAIQQEVSLERNMKKIGSVISVLIEGFHSMDPLKYFGRSEGDAPDIDGKVYIMSGVKLSPGDIVQVLVVNASEYDLTGELI</sequence>
<dbReference type="PANTHER" id="PTHR43837">
    <property type="entry name" value="RIBOSOMAL PROTEIN S12 METHYLTHIOTRANSFERASE RIMO"/>
    <property type="match status" value="1"/>
</dbReference>
<keyword evidence="5 10" id="KW-0949">S-adenosyl-L-methionine</keyword>
<accession>A0A9X4H0S4</accession>
<dbReference type="SMART" id="SM00729">
    <property type="entry name" value="Elp3"/>
    <property type="match status" value="1"/>
</dbReference>
<dbReference type="NCBIfam" id="TIGR00089">
    <property type="entry name" value="MiaB/RimO family radical SAM methylthiotransferase"/>
    <property type="match status" value="1"/>
</dbReference>
<keyword evidence="14" id="KW-0687">Ribonucleoprotein</keyword>
<evidence type="ECO:0000256" key="9">
    <source>
        <dbReference type="ARBA" id="ARBA00051425"/>
    </source>
</evidence>
<reference evidence="14" key="1">
    <citation type="submission" date="2022-02" db="EMBL/GenBank/DDBJ databases">
        <authorList>
            <person name="Leng L."/>
        </authorList>
    </citation>
    <scope>NUCLEOTIDE SEQUENCE</scope>
    <source>
        <strain evidence="14">JI</strain>
    </source>
</reference>
<comment type="function">
    <text evidence="1">Catalyzes the methylthiolation of N6-(dimethylallyl)adenosine (i(6)A), leading to the formation of 2-methylthio-N6-(dimethylallyl)adenosine (ms(2)i(6)A) at position 37 in tRNAs that read codons beginning with uridine.</text>
</comment>
<dbReference type="GO" id="GO:0046872">
    <property type="term" value="F:metal ion binding"/>
    <property type="evidence" value="ECO:0007669"/>
    <property type="project" value="UniProtKB-KW"/>
</dbReference>
<dbReference type="Pfam" id="PF18693">
    <property type="entry name" value="TRAM_2"/>
    <property type="match status" value="1"/>
</dbReference>
<dbReference type="PROSITE" id="PS50926">
    <property type="entry name" value="TRAM"/>
    <property type="match status" value="1"/>
</dbReference>
<dbReference type="InterPro" id="IPR023404">
    <property type="entry name" value="rSAM_horseshoe"/>
</dbReference>
<dbReference type="InterPro" id="IPR012340">
    <property type="entry name" value="NA-bd_OB-fold"/>
</dbReference>
<dbReference type="EMBL" id="JAKOAV010000004">
    <property type="protein sequence ID" value="MDF9407440.1"/>
    <property type="molecule type" value="Genomic_DNA"/>
</dbReference>
<dbReference type="Gene3D" id="2.40.50.140">
    <property type="entry name" value="Nucleic acid-binding proteins"/>
    <property type="match status" value="1"/>
</dbReference>
<feature type="binding site" evidence="10">
    <location>
        <position position="48"/>
    </location>
    <ligand>
        <name>[4Fe-4S] cluster</name>
        <dbReference type="ChEBI" id="CHEBI:49883"/>
        <label>1</label>
    </ligand>
</feature>
<dbReference type="GO" id="GO:0005840">
    <property type="term" value="C:ribosome"/>
    <property type="evidence" value="ECO:0007669"/>
    <property type="project" value="UniProtKB-KW"/>
</dbReference>
<dbReference type="SFLD" id="SFLDF00274">
    <property type="entry name" value="ribosomal_protein_S12_methylth"/>
    <property type="match status" value="1"/>
</dbReference>
<comment type="cofactor">
    <cofactor evidence="10">
        <name>[4Fe-4S] cluster</name>
        <dbReference type="ChEBI" id="CHEBI:49883"/>
    </cofactor>
    <text evidence="10">Binds 2 [4Fe-4S] clusters. One cluster is coordinated with 3 cysteines and an exchangeable S-adenosyl-L-methionine.</text>
</comment>
<evidence type="ECO:0000256" key="7">
    <source>
        <dbReference type="ARBA" id="ARBA00023004"/>
    </source>
</evidence>
<keyword evidence="3 10" id="KW-0963">Cytoplasm</keyword>
<dbReference type="EC" id="2.8.4.4" evidence="10"/>
<dbReference type="FunFam" id="3.80.30.20:FF:000001">
    <property type="entry name" value="tRNA-2-methylthio-N(6)-dimethylallyladenosine synthase 2"/>
    <property type="match status" value="1"/>
</dbReference>
<evidence type="ECO:0000256" key="2">
    <source>
        <dbReference type="ARBA" id="ARBA00022485"/>
    </source>
</evidence>
<comment type="subcellular location">
    <subcellularLocation>
        <location evidence="10">Cytoplasm</location>
    </subcellularLocation>
</comment>
<keyword evidence="8 10" id="KW-0411">Iron-sulfur</keyword>
<feature type="domain" description="TRAM" evidence="11">
    <location>
        <begin position="375"/>
        <end position="443"/>
    </location>
</feature>
<dbReference type="GO" id="GO:0103039">
    <property type="term" value="F:protein methylthiotransferase activity"/>
    <property type="evidence" value="ECO:0007669"/>
    <property type="project" value="UniProtKB-EC"/>
</dbReference>
<name>A0A9X4H0S4_9FIRM</name>
<evidence type="ECO:0000259" key="13">
    <source>
        <dbReference type="PROSITE" id="PS51918"/>
    </source>
</evidence>
<comment type="catalytic activity">
    <reaction evidence="10">
        <text>L-aspartate(89)-[ribosomal protein uS12]-hydrogen + (sulfur carrier)-SH + AH2 + 2 S-adenosyl-L-methionine = 3-methylsulfanyl-L-aspartate(89)-[ribosomal protein uS12]-hydrogen + (sulfur carrier)-H + 5'-deoxyadenosine + L-methionine + A + S-adenosyl-L-homocysteine + 2 H(+)</text>
        <dbReference type="Rhea" id="RHEA:37087"/>
        <dbReference type="Rhea" id="RHEA-COMP:10460"/>
        <dbReference type="Rhea" id="RHEA-COMP:10461"/>
        <dbReference type="Rhea" id="RHEA-COMP:14737"/>
        <dbReference type="Rhea" id="RHEA-COMP:14739"/>
        <dbReference type="ChEBI" id="CHEBI:13193"/>
        <dbReference type="ChEBI" id="CHEBI:15378"/>
        <dbReference type="ChEBI" id="CHEBI:17319"/>
        <dbReference type="ChEBI" id="CHEBI:17499"/>
        <dbReference type="ChEBI" id="CHEBI:29917"/>
        <dbReference type="ChEBI" id="CHEBI:29961"/>
        <dbReference type="ChEBI" id="CHEBI:57844"/>
        <dbReference type="ChEBI" id="CHEBI:57856"/>
        <dbReference type="ChEBI" id="CHEBI:59789"/>
        <dbReference type="ChEBI" id="CHEBI:64428"/>
        <dbReference type="ChEBI" id="CHEBI:73599"/>
        <dbReference type="EC" id="2.8.4.4"/>
    </reaction>
</comment>
<evidence type="ECO:0000256" key="1">
    <source>
        <dbReference type="ARBA" id="ARBA00003234"/>
    </source>
</evidence>
<dbReference type="HAMAP" id="MF_01865">
    <property type="entry name" value="MTTase_RimO"/>
    <property type="match status" value="1"/>
</dbReference>
<evidence type="ECO:0000313" key="15">
    <source>
        <dbReference type="Proteomes" id="UP001154312"/>
    </source>
</evidence>
<evidence type="ECO:0000256" key="3">
    <source>
        <dbReference type="ARBA" id="ARBA00022490"/>
    </source>
</evidence>
<dbReference type="InterPro" id="IPR005839">
    <property type="entry name" value="Methylthiotransferase"/>
</dbReference>
<feature type="domain" description="MTTase N-terminal" evidence="12">
    <location>
        <begin position="3"/>
        <end position="119"/>
    </location>
</feature>
<dbReference type="InterPro" id="IPR058240">
    <property type="entry name" value="rSAM_sf"/>
</dbReference>
<gene>
    <name evidence="10 14" type="primary">rimO</name>
    <name evidence="14" type="ORF">L7E55_03535</name>
</gene>
<organism evidence="14 15">
    <name type="scientific">Pelotomaculum isophthalicicum JI</name>
    <dbReference type="NCBI Taxonomy" id="947010"/>
    <lineage>
        <taxon>Bacteria</taxon>
        <taxon>Bacillati</taxon>
        <taxon>Bacillota</taxon>
        <taxon>Clostridia</taxon>
        <taxon>Eubacteriales</taxon>
        <taxon>Desulfotomaculaceae</taxon>
        <taxon>Pelotomaculum</taxon>
    </lineage>
</organism>